<evidence type="ECO:0000256" key="3">
    <source>
        <dbReference type="ARBA" id="ARBA00022727"/>
    </source>
</evidence>
<dbReference type="Gene3D" id="3.40.50.300">
    <property type="entry name" value="P-loop containing nucleotide triphosphate hydrolases"/>
    <property type="match status" value="1"/>
</dbReference>
<keyword evidence="2 8" id="KW-0808">Transferase</keyword>
<dbReference type="GO" id="GO:0006227">
    <property type="term" value="P:dUDP biosynthetic process"/>
    <property type="evidence" value="ECO:0007669"/>
    <property type="project" value="TreeGrafter"/>
</dbReference>
<dbReference type="OrthoDB" id="9774907at2"/>
<dbReference type="InterPro" id="IPR039430">
    <property type="entry name" value="Thymidylate_kin-like_dom"/>
</dbReference>
<evidence type="ECO:0000256" key="4">
    <source>
        <dbReference type="ARBA" id="ARBA00022741"/>
    </source>
</evidence>
<keyword evidence="4 8" id="KW-0547">Nucleotide-binding</keyword>
<feature type="domain" description="Thymidylate kinase-like" evidence="9">
    <location>
        <begin position="6"/>
        <end position="176"/>
    </location>
</feature>
<protein>
    <recommendedName>
        <fullName evidence="8">Thymidylate kinase</fullName>
        <ecNumber evidence="8">2.7.4.9</ecNumber>
    </recommendedName>
    <alternativeName>
        <fullName evidence="8">dTMP kinase</fullName>
    </alternativeName>
</protein>
<comment type="catalytic activity">
    <reaction evidence="7 8">
        <text>dTMP + ATP = dTDP + ADP</text>
        <dbReference type="Rhea" id="RHEA:13517"/>
        <dbReference type="ChEBI" id="CHEBI:30616"/>
        <dbReference type="ChEBI" id="CHEBI:58369"/>
        <dbReference type="ChEBI" id="CHEBI:63528"/>
        <dbReference type="ChEBI" id="CHEBI:456216"/>
        <dbReference type="EC" id="2.7.4.9"/>
    </reaction>
</comment>
<feature type="binding site" evidence="8">
    <location>
        <begin position="8"/>
        <end position="15"/>
    </location>
    <ligand>
        <name>ATP</name>
        <dbReference type="ChEBI" id="CHEBI:30616"/>
    </ligand>
</feature>
<comment type="caution">
    <text evidence="10">The sequence shown here is derived from an EMBL/GenBank/DDBJ whole genome shotgun (WGS) entry which is preliminary data.</text>
</comment>
<dbReference type="PANTHER" id="PTHR10344">
    <property type="entry name" value="THYMIDYLATE KINASE"/>
    <property type="match status" value="1"/>
</dbReference>
<keyword evidence="5 8" id="KW-0418">Kinase</keyword>
<evidence type="ECO:0000259" key="9">
    <source>
        <dbReference type="Pfam" id="PF02223"/>
    </source>
</evidence>
<evidence type="ECO:0000256" key="2">
    <source>
        <dbReference type="ARBA" id="ARBA00022679"/>
    </source>
</evidence>
<dbReference type="GO" id="GO:0004798">
    <property type="term" value="F:dTMP kinase activity"/>
    <property type="evidence" value="ECO:0007669"/>
    <property type="project" value="UniProtKB-UniRule"/>
</dbReference>
<proteinExistence type="inferred from homology"/>
<keyword evidence="6 8" id="KW-0067">ATP-binding</keyword>
<evidence type="ECO:0000256" key="8">
    <source>
        <dbReference type="HAMAP-Rule" id="MF_00165"/>
    </source>
</evidence>
<evidence type="ECO:0000256" key="5">
    <source>
        <dbReference type="ARBA" id="ARBA00022777"/>
    </source>
</evidence>
<dbReference type="Pfam" id="PF02223">
    <property type="entry name" value="Thymidylate_kin"/>
    <property type="match status" value="1"/>
</dbReference>
<comment type="similarity">
    <text evidence="1 8">Belongs to the thymidylate kinase family.</text>
</comment>
<dbReference type="CDD" id="cd01672">
    <property type="entry name" value="TMPK"/>
    <property type="match status" value="1"/>
</dbReference>
<evidence type="ECO:0000313" key="11">
    <source>
        <dbReference type="Proteomes" id="UP000029878"/>
    </source>
</evidence>
<organism evidence="10 11">
    <name type="scientific">Helicobacter trogontum</name>
    <dbReference type="NCBI Taxonomy" id="50960"/>
    <lineage>
        <taxon>Bacteria</taxon>
        <taxon>Pseudomonadati</taxon>
        <taxon>Campylobacterota</taxon>
        <taxon>Epsilonproteobacteria</taxon>
        <taxon>Campylobacterales</taxon>
        <taxon>Helicobacteraceae</taxon>
        <taxon>Helicobacter</taxon>
    </lineage>
</organism>
<dbReference type="GO" id="GO:0005524">
    <property type="term" value="F:ATP binding"/>
    <property type="evidence" value="ECO:0007669"/>
    <property type="project" value="UniProtKB-UniRule"/>
</dbReference>
<dbReference type="GO" id="GO:0006235">
    <property type="term" value="P:dTTP biosynthetic process"/>
    <property type="evidence" value="ECO:0007669"/>
    <property type="project" value="UniProtKB-UniRule"/>
</dbReference>
<dbReference type="RefSeq" id="WP_034346409.1">
    <property type="nucleotide sequence ID" value="NZ_FZNG01000009.1"/>
</dbReference>
<dbReference type="EC" id="2.7.4.9" evidence="8"/>
<dbReference type="AlphaFoldDB" id="A0A4U8SEV4"/>
<dbReference type="InterPro" id="IPR018094">
    <property type="entry name" value="Thymidylate_kinase"/>
</dbReference>
<dbReference type="GO" id="GO:0006233">
    <property type="term" value="P:dTDP biosynthetic process"/>
    <property type="evidence" value="ECO:0007669"/>
    <property type="project" value="InterPro"/>
</dbReference>
<name>A0A4U8SEV4_9HELI</name>
<evidence type="ECO:0000256" key="7">
    <source>
        <dbReference type="ARBA" id="ARBA00048743"/>
    </source>
</evidence>
<keyword evidence="3 8" id="KW-0545">Nucleotide biosynthesis</keyword>
<dbReference type="HAMAP" id="MF_00165">
    <property type="entry name" value="Thymidylate_kinase"/>
    <property type="match status" value="1"/>
</dbReference>
<dbReference type="Proteomes" id="UP000029878">
    <property type="component" value="Unassembled WGS sequence"/>
</dbReference>
<dbReference type="GO" id="GO:0005829">
    <property type="term" value="C:cytosol"/>
    <property type="evidence" value="ECO:0007669"/>
    <property type="project" value="TreeGrafter"/>
</dbReference>
<evidence type="ECO:0000256" key="1">
    <source>
        <dbReference type="ARBA" id="ARBA00009776"/>
    </source>
</evidence>
<dbReference type="NCBIfam" id="TIGR00041">
    <property type="entry name" value="DTMP_kinase"/>
    <property type="match status" value="1"/>
</dbReference>
<comment type="function">
    <text evidence="8">Phosphorylation of dTMP to form dTDP in both de novo and salvage pathways of dTTP synthesis.</text>
</comment>
<dbReference type="SUPFAM" id="SSF52540">
    <property type="entry name" value="P-loop containing nucleoside triphosphate hydrolases"/>
    <property type="match status" value="1"/>
</dbReference>
<evidence type="ECO:0000256" key="6">
    <source>
        <dbReference type="ARBA" id="ARBA00022840"/>
    </source>
</evidence>
<dbReference type="InterPro" id="IPR027417">
    <property type="entry name" value="P-loop_NTPase"/>
</dbReference>
<dbReference type="PANTHER" id="PTHR10344:SF4">
    <property type="entry name" value="UMP-CMP KINASE 2, MITOCHONDRIAL"/>
    <property type="match status" value="1"/>
</dbReference>
<dbReference type="EMBL" id="JRPL02000002">
    <property type="protein sequence ID" value="TLD84716.1"/>
    <property type="molecule type" value="Genomic_DNA"/>
</dbReference>
<accession>A0A4U8SEV4</accession>
<evidence type="ECO:0000313" key="10">
    <source>
        <dbReference type="EMBL" id="TLD84716.1"/>
    </source>
</evidence>
<sequence>MDYYVIEGIDTSGKTTQCNLIRQNFHCVKLDDYKDSMQDAIVLLNEPGATGLGGFVREILLDSQTKVNERSAFLLFLAQRAELFLRIKNIPNTIIADRSLISGVAYAQTINMYEALRFNLFATGGVLPKKIVFLESSKDTLEDRLNQKRLDSIEQRGIQYLLDVQEYFKEILACLQAENTLYDLYKSVAQECDLDSKSIQSIYKPEVLILDSALPKEEIHKEICIFFGI</sequence>
<reference evidence="10 11" key="1">
    <citation type="journal article" date="2014" name="Genome Announc.">
        <title>Draft genome sequences of eight enterohepatic helicobacter species isolated from both laboratory and wild rodents.</title>
        <authorList>
            <person name="Sheh A."/>
            <person name="Shen Z."/>
            <person name="Fox J.G."/>
        </authorList>
    </citation>
    <scope>NUCLEOTIDE SEQUENCE [LARGE SCALE GENOMIC DNA]</scope>
    <source>
        <strain evidence="10 11">ATCC 700114</strain>
    </source>
</reference>
<gene>
    <name evidence="8 10" type="primary">tmk</name>
    <name evidence="10" type="ORF">LS81_001555</name>
</gene>